<sequence>MEVRKSIGRYGEVDPLWKALKEGEVSAYERIFHLYYEPLFNYGCRFHKDSEEVRDCIQMLFLTIWERREFLGSSDNIRNYLFSSLRRLVLKRLKLNQNKFVDMDTSDIDFYADLSFEAVYINDETSGENVLALQEALEKLPARQKEALFLRFYGDHSFGDIAQIMNITTRAVYKLIYKSLEALNRELQPKMKTQNIPYILSILF</sequence>
<keyword evidence="3" id="KW-0731">Sigma factor</keyword>
<name>A0A316AJ05_9BACT</name>
<dbReference type="Proteomes" id="UP000245880">
    <property type="component" value="Unassembled WGS sequence"/>
</dbReference>
<dbReference type="AlphaFoldDB" id="A0A316AJ05"/>
<dbReference type="SUPFAM" id="SSF88946">
    <property type="entry name" value="Sigma2 domain of RNA polymerase sigma factors"/>
    <property type="match status" value="1"/>
</dbReference>
<dbReference type="InterPro" id="IPR039425">
    <property type="entry name" value="RNA_pol_sigma-70-like"/>
</dbReference>
<evidence type="ECO:0000313" key="6">
    <source>
        <dbReference type="EMBL" id="PWJ56860.1"/>
    </source>
</evidence>
<dbReference type="PANTHER" id="PTHR43133">
    <property type="entry name" value="RNA POLYMERASE ECF-TYPE SIGMA FACTO"/>
    <property type="match status" value="1"/>
</dbReference>
<dbReference type="CDD" id="cd06171">
    <property type="entry name" value="Sigma70_r4"/>
    <property type="match status" value="1"/>
</dbReference>
<keyword evidence="4" id="KW-0804">Transcription</keyword>
<feature type="domain" description="RNA polymerase sigma factor 70 region 4 type 2" evidence="5">
    <location>
        <begin position="132"/>
        <end position="183"/>
    </location>
</feature>
<dbReference type="GO" id="GO:0003677">
    <property type="term" value="F:DNA binding"/>
    <property type="evidence" value="ECO:0007669"/>
    <property type="project" value="InterPro"/>
</dbReference>
<dbReference type="GO" id="GO:0016987">
    <property type="term" value="F:sigma factor activity"/>
    <property type="evidence" value="ECO:0007669"/>
    <property type="project" value="UniProtKB-KW"/>
</dbReference>
<dbReference type="InterPro" id="IPR013325">
    <property type="entry name" value="RNA_pol_sigma_r2"/>
</dbReference>
<evidence type="ECO:0000256" key="3">
    <source>
        <dbReference type="ARBA" id="ARBA00023082"/>
    </source>
</evidence>
<reference evidence="6 7" key="1">
    <citation type="submission" date="2018-03" db="EMBL/GenBank/DDBJ databases">
        <title>Genomic Encyclopedia of Archaeal and Bacterial Type Strains, Phase II (KMG-II): from individual species to whole genera.</title>
        <authorList>
            <person name="Goeker M."/>
        </authorList>
    </citation>
    <scope>NUCLEOTIDE SEQUENCE [LARGE SCALE GENOMIC DNA]</scope>
    <source>
        <strain evidence="6 7">DSM 100346</strain>
    </source>
</reference>
<accession>A0A316AJ05</accession>
<evidence type="ECO:0000256" key="2">
    <source>
        <dbReference type="ARBA" id="ARBA00023015"/>
    </source>
</evidence>
<proteinExistence type="inferred from homology"/>
<gene>
    <name evidence="6" type="ORF">CLV98_110171</name>
</gene>
<dbReference type="NCBIfam" id="TIGR02937">
    <property type="entry name" value="sigma70-ECF"/>
    <property type="match status" value="1"/>
</dbReference>
<dbReference type="PANTHER" id="PTHR43133:SF46">
    <property type="entry name" value="RNA POLYMERASE SIGMA-70 FACTOR ECF SUBFAMILY"/>
    <property type="match status" value="1"/>
</dbReference>
<dbReference type="InterPro" id="IPR014284">
    <property type="entry name" value="RNA_pol_sigma-70_dom"/>
</dbReference>
<evidence type="ECO:0000313" key="7">
    <source>
        <dbReference type="Proteomes" id="UP000245880"/>
    </source>
</evidence>
<comment type="caution">
    <text evidence="6">The sequence shown here is derived from an EMBL/GenBank/DDBJ whole genome shotgun (WGS) entry which is preliminary data.</text>
</comment>
<dbReference type="RefSeq" id="WP_158281287.1">
    <property type="nucleotide sequence ID" value="NZ_QGDT01000010.1"/>
</dbReference>
<dbReference type="SUPFAM" id="SSF88659">
    <property type="entry name" value="Sigma3 and sigma4 domains of RNA polymerase sigma factors"/>
    <property type="match status" value="1"/>
</dbReference>
<keyword evidence="2" id="KW-0805">Transcription regulation</keyword>
<dbReference type="InterPro" id="IPR013249">
    <property type="entry name" value="RNA_pol_sigma70_r4_t2"/>
</dbReference>
<dbReference type="Pfam" id="PF08281">
    <property type="entry name" value="Sigma70_r4_2"/>
    <property type="match status" value="1"/>
</dbReference>
<evidence type="ECO:0000259" key="5">
    <source>
        <dbReference type="Pfam" id="PF08281"/>
    </source>
</evidence>
<dbReference type="GO" id="GO:0006352">
    <property type="term" value="P:DNA-templated transcription initiation"/>
    <property type="evidence" value="ECO:0007669"/>
    <property type="project" value="InterPro"/>
</dbReference>
<keyword evidence="7" id="KW-1185">Reference proteome</keyword>
<evidence type="ECO:0000256" key="4">
    <source>
        <dbReference type="ARBA" id="ARBA00023163"/>
    </source>
</evidence>
<protein>
    <submittedName>
        <fullName evidence="6">RNA polymerase sigma factor (Sigma-70 family)</fullName>
    </submittedName>
</protein>
<dbReference type="Gene3D" id="1.10.1740.10">
    <property type="match status" value="1"/>
</dbReference>
<dbReference type="OrthoDB" id="9150024at2"/>
<dbReference type="EMBL" id="QGDT01000010">
    <property type="protein sequence ID" value="PWJ56860.1"/>
    <property type="molecule type" value="Genomic_DNA"/>
</dbReference>
<evidence type="ECO:0000256" key="1">
    <source>
        <dbReference type="ARBA" id="ARBA00010641"/>
    </source>
</evidence>
<dbReference type="InterPro" id="IPR036388">
    <property type="entry name" value="WH-like_DNA-bd_sf"/>
</dbReference>
<organism evidence="6 7">
    <name type="scientific">Dyadobacter jejuensis</name>
    <dbReference type="NCBI Taxonomy" id="1082580"/>
    <lineage>
        <taxon>Bacteria</taxon>
        <taxon>Pseudomonadati</taxon>
        <taxon>Bacteroidota</taxon>
        <taxon>Cytophagia</taxon>
        <taxon>Cytophagales</taxon>
        <taxon>Spirosomataceae</taxon>
        <taxon>Dyadobacter</taxon>
    </lineage>
</organism>
<comment type="similarity">
    <text evidence="1">Belongs to the sigma-70 factor family. ECF subfamily.</text>
</comment>
<dbReference type="InterPro" id="IPR013324">
    <property type="entry name" value="RNA_pol_sigma_r3/r4-like"/>
</dbReference>
<dbReference type="Gene3D" id="1.10.10.10">
    <property type="entry name" value="Winged helix-like DNA-binding domain superfamily/Winged helix DNA-binding domain"/>
    <property type="match status" value="1"/>
</dbReference>